<dbReference type="OrthoDB" id="385061at2759"/>
<dbReference type="GeneID" id="39737901"/>
<evidence type="ECO:0000313" key="3">
    <source>
        <dbReference type="Proteomes" id="UP000220158"/>
    </source>
</evidence>
<dbReference type="AlphaFoldDB" id="A0A1J1H9W1"/>
<dbReference type="RefSeq" id="XP_028534761.1">
    <property type="nucleotide sequence ID" value="XM_028678475.1"/>
</dbReference>
<reference evidence="2 3" key="1">
    <citation type="submission" date="2015-04" db="EMBL/GenBank/DDBJ databases">
        <authorList>
            <consortium name="Pathogen Informatics"/>
        </authorList>
    </citation>
    <scope>NUCLEOTIDE SEQUENCE [LARGE SCALE GENOMIC DNA]</scope>
    <source>
        <strain evidence="2 3">SGS1</strain>
    </source>
</reference>
<accession>A0A1J1H9W1</accession>
<dbReference type="EMBL" id="LN835307">
    <property type="protein sequence ID" value="CRH01762.1"/>
    <property type="molecule type" value="Genomic_DNA"/>
</dbReference>
<feature type="compositionally biased region" description="Low complexity" evidence="1">
    <location>
        <begin position="146"/>
        <end position="163"/>
    </location>
</feature>
<dbReference type="KEGG" id="prel:PRELSG_1265700"/>
<gene>
    <name evidence="2" type="ORF">PRELSG_1265700</name>
</gene>
<evidence type="ECO:0000313" key="2">
    <source>
        <dbReference type="EMBL" id="CRH01762.1"/>
    </source>
</evidence>
<feature type="region of interest" description="Disordered" evidence="1">
    <location>
        <begin position="146"/>
        <end position="213"/>
    </location>
</feature>
<dbReference type="VEuPathDB" id="PlasmoDB:PRELSG_1265700"/>
<dbReference type="OMA" id="MPIHCIL"/>
<name>A0A1J1H9W1_PLARL</name>
<keyword evidence="3" id="KW-1185">Reference proteome</keyword>
<sequence length="377" mass="44620">MNEENCEANTKSSFFDGTISVESKKEKESEIKNNKNEQIKKETKLNEINNEMESTIVIHYKKRRTINLDNTCYSLKLPKFIDVCSQIKKKKKYIYKDEQEQEESEMELFNKNKSSIISWYFDEEIYNKKKFEKNIKDKENLDNFFSSNDNNFNNNNNNNETNTGSKINANEKKIFVDNETEYSGKKENENKIFNNNDEKDTNKKNDVETKEENLNSFSSRLNKLGEMKKQFSTDEESNFNDSMSDLTNLEDLYEKYEVESSDIMSVSSNESNANMKDLCNNLKYLETNSFIVEYEDGKLIFFINQKPYILEEDNEINYLIEISEQNIKPIHCKLEKKFFIKSIATEEQVFPNSLKLKKEDIYFSLDDNIKINEDIEK</sequence>
<organism evidence="2 3">
    <name type="scientific">Plasmodium relictum</name>
    <dbReference type="NCBI Taxonomy" id="85471"/>
    <lineage>
        <taxon>Eukaryota</taxon>
        <taxon>Sar</taxon>
        <taxon>Alveolata</taxon>
        <taxon>Apicomplexa</taxon>
        <taxon>Aconoidasida</taxon>
        <taxon>Haemosporida</taxon>
        <taxon>Plasmodiidae</taxon>
        <taxon>Plasmodium</taxon>
        <taxon>Plasmodium (Haemamoeba)</taxon>
    </lineage>
</organism>
<evidence type="ECO:0000256" key="1">
    <source>
        <dbReference type="SAM" id="MobiDB-lite"/>
    </source>
</evidence>
<dbReference type="Proteomes" id="UP000220158">
    <property type="component" value="Chromosome 12"/>
</dbReference>
<protein>
    <submittedName>
        <fullName evidence="2">Uncharacterized protein</fullName>
    </submittedName>
</protein>
<proteinExistence type="predicted"/>
<feature type="compositionally biased region" description="Basic and acidic residues" evidence="1">
    <location>
        <begin position="169"/>
        <end position="213"/>
    </location>
</feature>